<organism evidence="2 3">
    <name type="scientific">Lasius niger</name>
    <name type="common">Black garden ant</name>
    <dbReference type="NCBI Taxonomy" id="67767"/>
    <lineage>
        <taxon>Eukaryota</taxon>
        <taxon>Metazoa</taxon>
        <taxon>Ecdysozoa</taxon>
        <taxon>Arthropoda</taxon>
        <taxon>Hexapoda</taxon>
        <taxon>Insecta</taxon>
        <taxon>Pterygota</taxon>
        <taxon>Neoptera</taxon>
        <taxon>Endopterygota</taxon>
        <taxon>Hymenoptera</taxon>
        <taxon>Apocrita</taxon>
        <taxon>Aculeata</taxon>
        <taxon>Formicoidea</taxon>
        <taxon>Formicidae</taxon>
        <taxon>Formicinae</taxon>
        <taxon>Lasius</taxon>
        <taxon>Lasius</taxon>
    </lineage>
</organism>
<reference evidence="2 3" key="1">
    <citation type="submission" date="2015-04" db="EMBL/GenBank/DDBJ databases">
        <title>Lasius niger genome sequencing.</title>
        <authorList>
            <person name="Konorov E.A."/>
            <person name="Nikitin M.A."/>
            <person name="Kirill M.V."/>
            <person name="Chang P."/>
        </authorList>
    </citation>
    <scope>NUCLEOTIDE SEQUENCE [LARGE SCALE GENOMIC DNA]</scope>
    <source>
        <tissue evidence="2">Whole</tissue>
    </source>
</reference>
<dbReference type="Proteomes" id="UP000036403">
    <property type="component" value="Unassembled WGS sequence"/>
</dbReference>
<accession>A0A0J7KBQ2</accession>
<dbReference type="GO" id="GO:0071897">
    <property type="term" value="P:DNA biosynthetic process"/>
    <property type="evidence" value="ECO:0007669"/>
    <property type="project" value="UniProtKB-ARBA"/>
</dbReference>
<dbReference type="PANTHER" id="PTHR47027">
    <property type="entry name" value="REVERSE TRANSCRIPTASE DOMAIN-CONTAINING PROTEIN"/>
    <property type="match status" value="1"/>
</dbReference>
<dbReference type="InterPro" id="IPR043502">
    <property type="entry name" value="DNA/RNA_pol_sf"/>
</dbReference>
<dbReference type="PANTHER" id="PTHR47027:SF20">
    <property type="entry name" value="REVERSE TRANSCRIPTASE-LIKE PROTEIN WITH RNA-DIRECTED DNA POLYMERASE DOMAIN"/>
    <property type="match status" value="1"/>
</dbReference>
<feature type="domain" description="Reverse transcriptase" evidence="1">
    <location>
        <begin position="1"/>
        <end position="95"/>
    </location>
</feature>
<evidence type="ECO:0000259" key="1">
    <source>
        <dbReference type="PROSITE" id="PS50878"/>
    </source>
</evidence>
<comment type="caution">
    <text evidence="2">The sequence shown here is derived from an EMBL/GenBank/DDBJ whole genome shotgun (WGS) entry which is preliminary data.</text>
</comment>
<dbReference type="AlphaFoldDB" id="A0A0J7KBQ2"/>
<gene>
    <name evidence="2" type="ORF">RF55_12970</name>
</gene>
<evidence type="ECO:0000313" key="2">
    <source>
        <dbReference type="EMBL" id="KMQ87684.1"/>
    </source>
</evidence>
<dbReference type="PROSITE" id="PS50878">
    <property type="entry name" value="RT_POL"/>
    <property type="match status" value="1"/>
</dbReference>
<evidence type="ECO:0000313" key="3">
    <source>
        <dbReference type="Proteomes" id="UP000036403"/>
    </source>
</evidence>
<dbReference type="OrthoDB" id="7698480at2759"/>
<proteinExistence type="predicted"/>
<dbReference type="Pfam" id="PF00078">
    <property type="entry name" value="RVT_1"/>
    <property type="match status" value="1"/>
</dbReference>
<dbReference type="STRING" id="67767.A0A0J7KBQ2"/>
<dbReference type="SUPFAM" id="SSF56672">
    <property type="entry name" value="DNA/RNA polymerases"/>
    <property type="match status" value="1"/>
</dbReference>
<dbReference type="EMBL" id="LBMM01010083">
    <property type="protein sequence ID" value="KMQ87684.1"/>
    <property type="molecule type" value="Genomic_DNA"/>
</dbReference>
<protein>
    <recommendedName>
        <fullName evidence="1">Reverse transcriptase domain-containing protein</fullName>
    </recommendedName>
</protein>
<dbReference type="PaxDb" id="67767-A0A0J7KBQ2"/>
<dbReference type="InterPro" id="IPR000477">
    <property type="entry name" value="RT_dom"/>
</dbReference>
<keyword evidence="3" id="KW-1185">Reference proteome</keyword>
<name>A0A0J7KBQ2_LASNI</name>
<sequence length="282" mass="32943">MLFNILIADIEEDMEKGRWGGLELKDRRIYTLMYADDIVVMAEEEQGMKALVSRMERYLDRKGLELNVEKTKMTRFRKGGERKKKIDWRWKGKRIEEVKKFKYLDYTFKENGGQELHKKEGRRKAAIVMREVWGIVMGYGVKIWGVKERKEMEEIHERFLKWTMGVDWRMPGYMSDQGSVFHIEPAAENVVSNPVQGDQGSVFPIELAAEIVVSNLVQGDQGSVPDIEPAAEISHSVFSVLVCLQDSDVYRNEDFHNSESLEYYKQQAHDLNDFFKEVNKDE</sequence>